<name>A0ABV7KUS5_9PROT</name>
<evidence type="ECO:0000259" key="5">
    <source>
        <dbReference type="Pfam" id="PF00700"/>
    </source>
</evidence>
<comment type="caution">
    <text evidence="6">The sequence shown here is derived from an EMBL/GenBank/DDBJ whole genome shotgun (WGS) entry which is preliminary data.</text>
</comment>
<dbReference type="EMBL" id="JBHRTR010000005">
    <property type="protein sequence ID" value="MFC3226031.1"/>
    <property type="molecule type" value="Genomic_DNA"/>
</dbReference>
<proteinExistence type="inferred from homology"/>
<dbReference type="Gene3D" id="1.20.1330.10">
    <property type="entry name" value="f41 fragment of flagellin, N-terminal domain"/>
    <property type="match status" value="1"/>
</dbReference>
<sequence length="297" mass="30960">MVELALGSSIRSSLLTLQELNALSSVTENRLATGLKVSSALDDAAAFFQARALTDRAADFLNRKDDIDEAVSSLQAANDGVEAVDATLRQLKGLLQSAKTASTTELSALQTQFNSLSEQLNEIVSDTTYAGLNLLNSSTASLTVNFSDSSSAQLSVNGTNILVSSTQSGALFTAGVAAGSLASTIIGFAGGTITFSNAAVSNFDLGIERLDAAISNLRSVATNLGSNVTFLNTRLDFTEQYTTTLQEGADKLTLADINEEGAKLVALQTRQELAIQALAFAGQSERAVLTLFDSLAA</sequence>
<feature type="domain" description="Flagellin N-terminal" evidence="4">
    <location>
        <begin position="16"/>
        <end position="138"/>
    </location>
</feature>
<dbReference type="InterPro" id="IPR001029">
    <property type="entry name" value="Flagellin_N"/>
</dbReference>
<reference evidence="7" key="1">
    <citation type="journal article" date="2019" name="Int. J. Syst. Evol. Microbiol.">
        <title>The Global Catalogue of Microorganisms (GCM) 10K type strain sequencing project: providing services to taxonomists for standard genome sequencing and annotation.</title>
        <authorList>
            <consortium name="The Broad Institute Genomics Platform"/>
            <consortium name="The Broad Institute Genome Sequencing Center for Infectious Disease"/>
            <person name="Wu L."/>
            <person name="Ma J."/>
        </authorList>
    </citation>
    <scope>NUCLEOTIDE SEQUENCE [LARGE SCALE GENOMIC DNA]</scope>
    <source>
        <strain evidence="7">KCTC 42964</strain>
    </source>
</reference>
<evidence type="ECO:0000313" key="7">
    <source>
        <dbReference type="Proteomes" id="UP001595528"/>
    </source>
</evidence>
<organism evidence="6 7">
    <name type="scientific">Marinibaculum pumilum</name>
    <dbReference type="NCBI Taxonomy" id="1766165"/>
    <lineage>
        <taxon>Bacteria</taxon>
        <taxon>Pseudomonadati</taxon>
        <taxon>Pseudomonadota</taxon>
        <taxon>Alphaproteobacteria</taxon>
        <taxon>Rhodospirillales</taxon>
        <taxon>Rhodospirillaceae</taxon>
        <taxon>Marinibaculum</taxon>
    </lineage>
</organism>
<evidence type="ECO:0000256" key="3">
    <source>
        <dbReference type="RuleBase" id="RU362073"/>
    </source>
</evidence>
<evidence type="ECO:0000259" key="4">
    <source>
        <dbReference type="Pfam" id="PF00669"/>
    </source>
</evidence>
<evidence type="ECO:0000313" key="6">
    <source>
        <dbReference type="EMBL" id="MFC3226031.1"/>
    </source>
</evidence>
<dbReference type="Pfam" id="PF00700">
    <property type="entry name" value="Flagellin_C"/>
    <property type="match status" value="1"/>
</dbReference>
<protein>
    <recommendedName>
        <fullName evidence="3">Flagellin</fullName>
    </recommendedName>
</protein>
<dbReference type="PRINTS" id="PR00207">
    <property type="entry name" value="FLAGELLIN"/>
</dbReference>
<evidence type="ECO:0000256" key="1">
    <source>
        <dbReference type="ARBA" id="ARBA00005709"/>
    </source>
</evidence>
<comment type="similarity">
    <text evidence="1 3">Belongs to the bacterial flagellin family.</text>
</comment>
<comment type="subcellular location">
    <subcellularLocation>
        <location evidence="3">Secreted</location>
    </subcellularLocation>
    <subcellularLocation>
        <location evidence="3">Bacterial flagellum</location>
    </subcellularLocation>
</comment>
<keyword evidence="7" id="KW-1185">Reference proteome</keyword>
<dbReference type="Proteomes" id="UP001595528">
    <property type="component" value="Unassembled WGS sequence"/>
</dbReference>
<keyword evidence="2 3" id="KW-0975">Bacterial flagellum</keyword>
<gene>
    <name evidence="6" type="ORF">ACFOGJ_02250</name>
</gene>
<accession>A0ABV7KUS5</accession>
<dbReference type="RefSeq" id="WP_379897781.1">
    <property type="nucleotide sequence ID" value="NZ_JBHRTR010000005.1"/>
</dbReference>
<dbReference type="PANTHER" id="PTHR42792:SF2">
    <property type="entry name" value="FLAGELLIN"/>
    <property type="match status" value="1"/>
</dbReference>
<dbReference type="InterPro" id="IPR001492">
    <property type="entry name" value="Flagellin"/>
</dbReference>
<evidence type="ECO:0000256" key="2">
    <source>
        <dbReference type="ARBA" id="ARBA00023143"/>
    </source>
</evidence>
<dbReference type="Pfam" id="PF00669">
    <property type="entry name" value="Flagellin_N"/>
    <property type="match status" value="1"/>
</dbReference>
<dbReference type="PANTHER" id="PTHR42792">
    <property type="entry name" value="FLAGELLIN"/>
    <property type="match status" value="1"/>
</dbReference>
<dbReference type="InterPro" id="IPR046358">
    <property type="entry name" value="Flagellin_C"/>
</dbReference>
<keyword evidence="6" id="KW-0966">Cell projection</keyword>
<dbReference type="SUPFAM" id="SSF64518">
    <property type="entry name" value="Phase 1 flagellin"/>
    <property type="match status" value="1"/>
</dbReference>
<comment type="function">
    <text evidence="3">Flagellin is the subunit protein which polymerizes to form the filaments of bacterial flagella.</text>
</comment>
<feature type="domain" description="Flagellin C-terminal" evidence="5">
    <location>
        <begin position="208"/>
        <end position="292"/>
    </location>
</feature>
<keyword evidence="6" id="KW-0282">Flagellum</keyword>
<keyword evidence="6" id="KW-0969">Cilium</keyword>
<keyword evidence="3" id="KW-0964">Secreted</keyword>